<protein>
    <submittedName>
        <fullName evidence="1">Uncharacterized protein</fullName>
    </submittedName>
</protein>
<dbReference type="RefSeq" id="WP_200065579.1">
    <property type="nucleotide sequence ID" value="NZ_JAEHFW010000001.1"/>
</dbReference>
<proteinExistence type="predicted"/>
<organism evidence="1 2">
    <name type="scientific">Mucilaginibacter segetis</name>
    <dbReference type="NCBI Taxonomy" id="2793071"/>
    <lineage>
        <taxon>Bacteria</taxon>
        <taxon>Pseudomonadati</taxon>
        <taxon>Bacteroidota</taxon>
        <taxon>Sphingobacteriia</taxon>
        <taxon>Sphingobacteriales</taxon>
        <taxon>Sphingobacteriaceae</taxon>
        <taxon>Mucilaginibacter</taxon>
    </lineage>
</organism>
<dbReference type="AlphaFoldDB" id="A0A934PS82"/>
<evidence type="ECO:0000313" key="2">
    <source>
        <dbReference type="Proteomes" id="UP000613193"/>
    </source>
</evidence>
<accession>A0A934PS82</accession>
<dbReference type="Proteomes" id="UP000613193">
    <property type="component" value="Unassembled WGS sequence"/>
</dbReference>
<name>A0A934PS82_9SPHI</name>
<keyword evidence="2" id="KW-1185">Reference proteome</keyword>
<evidence type="ECO:0000313" key="1">
    <source>
        <dbReference type="EMBL" id="MBK0379139.1"/>
    </source>
</evidence>
<reference evidence="1" key="1">
    <citation type="submission" date="2020-12" db="EMBL/GenBank/DDBJ databases">
        <title>Bacterial novel species Mucilaginibacter sp. SD-g isolated from soil.</title>
        <authorList>
            <person name="Jung H.-Y."/>
        </authorList>
    </citation>
    <scope>NUCLEOTIDE SEQUENCE</scope>
    <source>
        <strain evidence="1">SD-g</strain>
    </source>
</reference>
<dbReference type="EMBL" id="JAEHFW010000001">
    <property type="protein sequence ID" value="MBK0379139.1"/>
    <property type="molecule type" value="Genomic_DNA"/>
</dbReference>
<sequence>MKKPIIVLLLILLSFQVVLSQTKEIKGDTAYWYKRNRAFQRTLKLKDFETSTDEFNFRFSYYGQIIEIKKDSFNINGNITNYIYHTKKANRGKVDTLFSKIILSPEKAKSIYNVIVNSMILILPSDKEIKNWQHGADGITYFVEYSDKKNYWIKNYWTPSAQDSIPEALIVLSFIKKLSDSLNLEVTYKTFKNGLPKQGCYNSGGMTNTCYNSNAFELGYSGATKLPLGFYTSYSASYIGKTKVNSGVVLQYNFDNNNFYHLNFQISKWNILGKESQLSDFIVYNYQNRKLDIDWPNNNFQNHQIVYGLNLKRNFSVRTGLDYLINKNKKLGVYLYASKYLRKPNISTELSSSIFNNQINYKAQIFRSFNLNRILMVNRITLGLAYEEFMHYNDVYFSIRLSL</sequence>
<comment type="caution">
    <text evidence="1">The sequence shown here is derived from an EMBL/GenBank/DDBJ whole genome shotgun (WGS) entry which is preliminary data.</text>
</comment>
<gene>
    <name evidence="1" type="ORF">I5M19_07470</name>
</gene>